<dbReference type="EMBL" id="CP002886">
    <property type="protein sequence ID" value="AEW74267.1"/>
    <property type="molecule type" value="Genomic_DNA"/>
</dbReference>
<proteinExistence type="predicted"/>
<gene>
    <name evidence="1" type="ORF">EcWSU1_02835</name>
</gene>
<dbReference type="HOGENOM" id="CLU_3403335_0_0_6"/>
<reference evidence="1 2" key="1">
    <citation type="journal article" date="2011" name="Stand. Genomic Sci.">
        <title>Complete genome of the onion pathogen Enterobacter cloacae EcWSU1.</title>
        <authorList>
            <person name="Humann J.L."/>
            <person name="Wildung M."/>
            <person name="Cheng C.H."/>
            <person name="Lee T."/>
            <person name="Stewart J.E."/>
            <person name="Drew J.C."/>
            <person name="Triplett E.W."/>
            <person name="Main D."/>
            <person name="Schroeder B.K."/>
        </authorList>
    </citation>
    <scope>NUCLEOTIDE SEQUENCE [LARGE SCALE GENOMIC DNA]</scope>
    <source>
        <strain evidence="1 2">EcWSU1</strain>
    </source>
</reference>
<sequence>MTIVTKINIFVTRITILCFSPNLKSGAHGT</sequence>
<evidence type="ECO:0000313" key="1">
    <source>
        <dbReference type="EMBL" id="AEW74267.1"/>
    </source>
</evidence>
<name>G8LH61_9ENTR</name>
<dbReference type="KEGG" id="eec:EcWSU1_02835"/>
<accession>G8LH61</accession>
<dbReference type="Proteomes" id="UP000007838">
    <property type="component" value="Chromosome"/>
</dbReference>
<protein>
    <submittedName>
        <fullName evidence="1">Uncharacterized protein</fullName>
    </submittedName>
</protein>
<dbReference type="AlphaFoldDB" id="G8LH61"/>
<evidence type="ECO:0000313" key="2">
    <source>
        <dbReference type="Proteomes" id="UP000007838"/>
    </source>
</evidence>
<organism evidence="1 2">
    <name type="scientific">Enterobacter ludwigii</name>
    <dbReference type="NCBI Taxonomy" id="299767"/>
    <lineage>
        <taxon>Bacteria</taxon>
        <taxon>Pseudomonadati</taxon>
        <taxon>Pseudomonadota</taxon>
        <taxon>Gammaproteobacteria</taxon>
        <taxon>Enterobacterales</taxon>
        <taxon>Enterobacteriaceae</taxon>
        <taxon>Enterobacter</taxon>
        <taxon>Enterobacter cloacae complex</taxon>
    </lineage>
</organism>